<evidence type="ECO:0000313" key="4">
    <source>
        <dbReference type="Proteomes" id="UP000594262"/>
    </source>
</evidence>
<dbReference type="AlphaFoldDB" id="A0A7M5X7N9"/>
<dbReference type="Pfam" id="PF13716">
    <property type="entry name" value="CRAL_TRIO_2"/>
    <property type="match status" value="1"/>
</dbReference>
<proteinExistence type="inferred from homology"/>
<dbReference type="PANTHER" id="PTHR11106">
    <property type="entry name" value="GANGLIOSIDE INDUCED DIFFERENTIATION ASSOCIATED PROTEIN 2-RELATED"/>
    <property type="match status" value="1"/>
</dbReference>
<dbReference type="InterPro" id="IPR035793">
    <property type="entry name" value="Macro_GDAP2"/>
</dbReference>
<name>A0A7M5X7N9_9CNID</name>
<protein>
    <recommendedName>
        <fullName evidence="2">Macro domain-containing protein</fullName>
    </recommendedName>
</protein>
<dbReference type="CDD" id="cd00170">
    <property type="entry name" value="SEC14"/>
    <property type="match status" value="1"/>
</dbReference>
<accession>A0A7M5X7N9</accession>
<sequence length="500" mass="57777">MMSMEQQNTDPLGLLSGIMEAEDLPTWSKVPVGKVLEPKEDKESPFPVNLDINEKVCLWEGDITKLKCDVIINSTNEALNDKNPVSERIHKVAGPLLREEVRQELQSCRTGEAKMTKGYELPARYVIHTVGPRYNTKYKTAAESALFMSYRNVLQLARENNLSSIGLGVINTTRRGYPPEEGAHIALRTVRRFLEKNIDAFQVVVFVVEPIDESTYKRLMPLYFPRDAREECYAAECLPSDVGNEDGEPFLPERQIRIMDKPLKTMSGIDLLNSFVGRHPFSKVAADNDTKRKARLQGRSQEEMEFLEHQRKYSQWVKRSRTEDFTEISKMGFLYNPGVDRNGRPVVVFVGRYFPANAIDLNKAVSYFIHFMDSIASREYVLVYFHTLTTDDHTLDLGFLKDFYELLDLKYRRNMHQLYIVHGNILQRILGWFFLMINAASIKDKVEFIQGVQYLYDYINPDQLEIPPFVMEFDVQENGPNYHTPVTSYHKTQNLRVDPS</sequence>
<feature type="domain" description="Macro" evidence="2">
    <location>
        <begin position="43"/>
        <end position="224"/>
    </location>
</feature>
<dbReference type="OrthoDB" id="365077at2759"/>
<evidence type="ECO:0000259" key="2">
    <source>
        <dbReference type="PROSITE" id="PS51154"/>
    </source>
</evidence>
<evidence type="ECO:0000256" key="1">
    <source>
        <dbReference type="ARBA" id="ARBA00008355"/>
    </source>
</evidence>
<dbReference type="Pfam" id="PF01661">
    <property type="entry name" value="Macro"/>
    <property type="match status" value="1"/>
</dbReference>
<dbReference type="SMART" id="SM00516">
    <property type="entry name" value="SEC14"/>
    <property type="match status" value="1"/>
</dbReference>
<reference evidence="3" key="1">
    <citation type="submission" date="2021-01" db="UniProtKB">
        <authorList>
            <consortium name="EnsemblMetazoa"/>
        </authorList>
    </citation>
    <scope>IDENTIFICATION</scope>
</reference>
<dbReference type="InterPro" id="IPR001251">
    <property type="entry name" value="CRAL-TRIO_dom"/>
</dbReference>
<evidence type="ECO:0000313" key="3">
    <source>
        <dbReference type="EnsemblMetazoa" id="CLYHEMP019150.2"/>
    </source>
</evidence>
<dbReference type="InterPro" id="IPR043472">
    <property type="entry name" value="Macro_dom-like"/>
</dbReference>
<dbReference type="SMART" id="SM00506">
    <property type="entry name" value="A1pp"/>
    <property type="match status" value="1"/>
</dbReference>
<keyword evidence="4" id="KW-1185">Reference proteome</keyword>
<dbReference type="EnsemblMetazoa" id="CLYHEMT019150.2">
    <property type="protein sequence ID" value="CLYHEMP019150.2"/>
    <property type="gene ID" value="CLYHEMG019150"/>
</dbReference>
<dbReference type="SUPFAM" id="SSF52087">
    <property type="entry name" value="CRAL/TRIO domain"/>
    <property type="match status" value="1"/>
</dbReference>
<dbReference type="Gene3D" id="3.40.220.10">
    <property type="entry name" value="Leucine Aminopeptidase, subunit E, domain 1"/>
    <property type="match status" value="1"/>
</dbReference>
<dbReference type="PANTHER" id="PTHR11106:SF72">
    <property type="entry name" value="GANGLIOSIDE-INDUCED DIFFERENTIATION-ASSOCIATED PROTEIN 2"/>
    <property type="match status" value="1"/>
</dbReference>
<dbReference type="PROSITE" id="PS51154">
    <property type="entry name" value="MACRO"/>
    <property type="match status" value="1"/>
</dbReference>
<dbReference type="CDD" id="cd02905">
    <property type="entry name" value="Macro_GDAP2-like"/>
    <property type="match status" value="1"/>
</dbReference>
<dbReference type="GeneID" id="136801282"/>
<dbReference type="InterPro" id="IPR036865">
    <property type="entry name" value="CRAL-TRIO_dom_sf"/>
</dbReference>
<organism evidence="3 4">
    <name type="scientific">Clytia hemisphaerica</name>
    <dbReference type="NCBI Taxonomy" id="252671"/>
    <lineage>
        <taxon>Eukaryota</taxon>
        <taxon>Metazoa</taxon>
        <taxon>Cnidaria</taxon>
        <taxon>Hydrozoa</taxon>
        <taxon>Hydroidolina</taxon>
        <taxon>Leptothecata</taxon>
        <taxon>Obeliida</taxon>
        <taxon>Clytiidae</taxon>
        <taxon>Clytia</taxon>
    </lineage>
</organism>
<dbReference type="SUPFAM" id="SSF52949">
    <property type="entry name" value="Macro domain-like"/>
    <property type="match status" value="1"/>
</dbReference>
<dbReference type="InterPro" id="IPR002589">
    <property type="entry name" value="Macro_dom"/>
</dbReference>
<dbReference type="Proteomes" id="UP000594262">
    <property type="component" value="Unplaced"/>
</dbReference>
<dbReference type="Gene3D" id="3.40.525.10">
    <property type="entry name" value="CRAL-TRIO lipid binding domain"/>
    <property type="match status" value="1"/>
</dbReference>
<dbReference type="RefSeq" id="XP_066914010.1">
    <property type="nucleotide sequence ID" value="XM_067057909.1"/>
</dbReference>
<comment type="similarity">
    <text evidence="1">Belongs to the GDAP2 family.</text>
</comment>